<dbReference type="CDD" id="cd00167">
    <property type="entry name" value="SANT"/>
    <property type="match status" value="2"/>
</dbReference>
<dbReference type="InterPro" id="IPR001005">
    <property type="entry name" value="SANT/Myb"/>
</dbReference>
<evidence type="ECO:0000313" key="5">
    <source>
        <dbReference type="Proteomes" id="UP000039046"/>
    </source>
</evidence>
<name>A0A0A1TE03_9HYPO</name>
<dbReference type="PANTHER" id="PTHR45614:SF25">
    <property type="entry name" value="MYB PROTEIN"/>
    <property type="match status" value="1"/>
</dbReference>
<feature type="domain" description="HTH myb-type" evidence="3">
    <location>
        <begin position="1"/>
        <end position="47"/>
    </location>
</feature>
<dbReference type="HOGENOM" id="CLU_046302_0_0_1"/>
<dbReference type="SMART" id="SM00717">
    <property type="entry name" value="SANT"/>
    <property type="match status" value="2"/>
</dbReference>
<dbReference type="GO" id="GO:0005634">
    <property type="term" value="C:nucleus"/>
    <property type="evidence" value="ECO:0007669"/>
    <property type="project" value="TreeGrafter"/>
</dbReference>
<accession>A0A0A1TE03</accession>
<feature type="domain" description="Myb-like" evidence="2">
    <location>
        <begin position="5"/>
        <end position="52"/>
    </location>
</feature>
<organism evidence="4 5">
    <name type="scientific">[Torrubiella] hemipterigena</name>
    <dbReference type="NCBI Taxonomy" id="1531966"/>
    <lineage>
        <taxon>Eukaryota</taxon>
        <taxon>Fungi</taxon>
        <taxon>Dikarya</taxon>
        <taxon>Ascomycota</taxon>
        <taxon>Pezizomycotina</taxon>
        <taxon>Sordariomycetes</taxon>
        <taxon>Hypocreomycetidae</taxon>
        <taxon>Hypocreales</taxon>
        <taxon>Clavicipitaceae</taxon>
        <taxon>Clavicipitaceae incertae sedis</taxon>
        <taxon>'Torrubiella' clade</taxon>
    </lineage>
</organism>
<dbReference type="OrthoDB" id="2143914at2759"/>
<dbReference type="STRING" id="1531966.A0A0A1TE03"/>
<dbReference type="GO" id="GO:0000981">
    <property type="term" value="F:DNA-binding transcription factor activity, RNA polymerase II-specific"/>
    <property type="evidence" value="ECO:0007669"/>
    <property type="project" value="TreeGrafter"/>
</dbReference>
<dbReference type="PROSITE" id="PS51294">
    <property type="entry name" value="HTH_MYB"/>
    <property type="match status" value="2"/>
</dbReference>
<gene>
    <name evidence="4" type="ORF">VHEMI10725</name>
</gene>
<feature type="domain" description="HTH myb-type" evidence="3">
    <location>
        <begin position="53"/>
        <end position="107"/>
    </location>
</feature>
<dbReference type="PANTHER" id="PTHR45614">
    <property type="entry name" value="MYB PROTEIN-RELATED"/>
    <property type="match status" value="1"/>
</dbReference>
<evidence type="ECO:0000256" key="1">
    <source>
        <dbReference type="SAM" id="MobiDB-lite"/>
    </source>
</evidence>
<dbReference type="EMBL" id="CDHN01000010">
    <property type="protein sequence ID" value="CEJ95231.1"/>
    <property type="molecule type" value="Genomic_DNA"/>
</dbReference>
<dbReference type="GO" id="GO:0045944">
    <property type="term" value="P:positive regulation of transcription by RNA polymerase II"/>
    <property type="evidence" value="ECO:0007669"/>
    <property type="project" value="TreeGrafter"/>
</dbReference>
<feature type="region of interest" description="Disordered" evidence="1">
    <location>
        <begin position="98"/>
        <end position="144"/>
    </location>
</feature>
<dbReference type="PROSITE" id="PS50090">
    <property type="entry name" value="MYB_LIKE"/>
    <property type="match status" value="2"/>
</dbReference>
<feature type="region of interest" description="Disordered" evidence="1">
    <location>
        <begin position="195"/>
        <end position="223"/>
    </location>
</feature>
<sequence>MTLNNRGPWSKTEDAHLMRLIKTNSTFNWVYIAQTLGSRTPKQCRERYDQNLRPILNHDPITPEEGIQIERLVDELGKRWAEIARRLNGRSDNAVKNWWNSSQNRRKPSECRRTRPRLGSHAYGGMNSGQPSPTPVSAPMPNFGYHSSPSDRLLSWPVDSLSSTSAFKSPPNSRRTTAARLSVVTSSMVEIPQPRAWSATSSNSHSSLPGLSSLMNPTNRLEPSQYISPQPLSQLLTAPPSPIWHGRGKDWRMSVSALLG</sequence>
<dbReference type="GO" id="GO:0000278">
    <property type="term" value="P:mitotic cell cycle"/>
    <property type="evidence" value="ECO:0007669"/>
    <property type="project" value="TreeGrafter"/>
</dbReference>
<feature type="compositionally biased region" description="Low complexity" evidence="1">
    <location>
        <begin position="198"/>
        <end position="214"/>
    </location>
</feature>
<dbReference type="Gene3D" id="1.10.10.60">
    <property type="entry name" value="Homeodomain-like"/>
    <property type="match status" value="2"/>
</dbReference>
<proteinExistence type="predicted"/>
<keyword evidence="5" id="KW-1185">Reference proteome</keyword>
<dbReference type="InterPro" id="IPR050560">
    <property type="entry name" value="MYB_TF"/>
</dbReference>
<evidence type="ECO:0000313" key="4">
    <source>
        <dbReference type="EMBL" id="CEJ95231.1"/>
    </source>
</evidence>
<dbReference type="AlphaFoldDB" id="A0A0A1TE03"/>
<evidence type="ECO:0000259" key="3">
    <source>
        <dbReference type="PROSITE" id="PS51294"/>
    </source>
</evidence>
<dbReference type="Pfam" id="PF13921">
    <property type="entry name" value="Myb_DNA-bind_6"/>
    <property type="match status" value="1"/>
</dbReference>
<feature type="domain" description="Myb-like" evidence="2">
    <location>
        <begin position="53"/>
        <end position="103"/>
    </location>
</feature>
<dbReference type="InterPro" id="IPR009057">
    <property type="entry name" value="Homeodomain-like_sf"/>
</dbReference>
<dbReference type="Proteomes" id="UP000039046">
    <property type="component" value="Unassembled WGS sequence"/>
</dbReference>
<reference evidence="4 5" key="1">
    <citation type="journal article" date="2015" name="Genome Announc.">
        <title>Draft Genome Sequence and Gene Annotation of the Entomopathogenic Fungus Verticillium hemipterigenum.</title>
        <authorList>
            <person name="Horn F."/>
            <person name="Habel A."/>
            <person name="Scharf D.H."/>
            <person name="Dworschak J."/>
            <person name="Brakhage A.A."/>
            <person name="Guthke R."/>
            <person name="Hertweck C."/>
            <person name="Linde J."/>
        </authorList>
    </citation>
    <scope>NUCLEOTIDE SEQUENCE [LARGE SCALE GENOMIC DNA]</scope>
</reference>
<evidence type="ECO:0000259" key="2">
    <source>
        <dbReference type="PROSITE" id="PS50090"/>
    </source>
</evidence>
<protein>
    <submittedName>
        <fullName evidence="4">Putative Trichome differentiation protein GL1</fullName>
    </submittedName>
</protein>
<dbReference type="InterPro" id="IPR017930">
    <property type="entry name" value="Myb_dom"/>
</dbReference>
<dbReference type="GO" id="GO:0000978">
    <property type="term" value="F:RNA polymerase II cis-regulatory region sequence-specific DNA binding"/>
    <property type="evidence" value="ECO:0007669"/>
    <property type="project" value="TreeGrafter"/>
</dbReference>
<dbReference type="SUPFAM" id="SSF46689">
    <property type="entry name" value="Homeodomain-like"/>
    <property type="match status" value="1"/>
</dbReference>